<reference evidence="1" key="1">
    <citation type="submission" date="2019-11" db="UniProtKB">
        <authorList>
            <consortium name="WormBaseParasite"/>
        </authorList>
    </citation>
    <scope>IDENTIFICATION</scope>
</reference>
<dbReference type="AlphaFoldDB" id="A0A5K3ENW6"/>
<dbReference type="InterPro" id="IPR001372">
    <property type="entry name" value="Dynein_light_chain_typ-1/2"/>
</dbReference>
<dbReference type="Gene3D" id="3.30.740.10">
    <property type="entry name" value="Protein Inhibitor Of Neuronal Nitric Oxide Synthase"/>
    <property type="match status" value="1"/>
</dbReference>
<dbReference type="GO" id="GO:0030286">
    <property type="term" value="C:dynein complex"/>
    <property type="evidence" value="ECO:0007669"/>
    <property type="project" value="InterPro"/>
</dbReference>
<evidence type="ECO:0000313" key="1">
    <source>
        <dbReference type="WBParaSite" id="MCU_001996-RA"/>
    </source>
</evidence>
<name>A0A5K3ENW6_MESCO</name>
<protein>
    <submittedName>
        <fullName evidence="1">Dynein light chain</fullName>
    </submittedName>
</protein>
<accession>A0A5K3ENW6</accession>
<proteinExistence type="predicted"/>
<dbReference type="GO" id="GO:0007017">
    <property type="term" value="P:microtubule-based process"/>
    <property type="evidence" value="ECO:0007669"/>
    <property type="project" value="InterPro"/>
</dbReference>
<sequence>MAKNPKPDMLINLFDELIETQAVLETRVYKDHLMRLGMKESKAEILCDLIDPERRGEVTRSDVCVALKCWPNQQAILKDINVLETDMPAMKRNSIIHLILESKLQNKTKKGALDKVKEQLDQIYGPSWNCYIAEKNYWFVCSHRPGSNLAFTYKGYVYGIYQTFGA</sequence>
<dbReference type="SUPFAM" id="SSF54648">
    <property type="entry name" value="DLC"/>
    <property type="match status" value="1"/>
</dbReference>
<dbReference type="SMART" id="SM01375">
    <property type="entry name" value="Dynein_light"/>
    <property type="match status" value="1"/>
</dbReference>
<organism evidence="1">
    <name type="scientific">Mesocestoides corti</name>
    <name type="common">Flatworm</name>
    <dbReference type="NCBI Taxonomy" id="53468"/>
    <lineage>
        <taxon>Eukaryota</taxon>
        <taxon>Metazoa</taxon>
        <taxon>Spiralia</taxon>
        <taxon>Lophotrochozoa</taxon>
        <taxon>Platyhelminthes</taxon>
        <taxon>Cestoda</taxon>
        <taxon>Eucestoda</taxon>
        <taxon>Cyclophyllidea</taxon>
        <taxon>Mesocestoididae</taxon>
        <taxon>Mesocestoides</taxon>
    </lineage>
</organism>
<dbReference type="Pfam" id="PF01221">
    <property type="entry name" value="Dynein_light"/>
    <property type="match status" value="1"/>
</dbReference>
<dbReference type="WBParaSite" id="MCU_001996-RA">
    <property type="protein sequence ID" value="MCU_001996-RA"/>
    <property type="gene ID" value="MCU_001996"/>
</dbReference>
<dbReference type="InterPro" id="IPR037177">
    <property type="entry name" value="DLC_sf"/>
</dbReference>